<dbReference type="CDD" id="cd02947">
    <property type="entry name" value="TRX_family"/>
    <property type="match status" value="1"/>
</dbReference>
<comment type="caution">
    <text evidence="2">The sequence shown here is derived from an EMBL/GenBank/DDBJ whole genome shotgun (WGS) entry which is preliminary data.</text>
</comment>
<sequence length="134" mass="14882">MLTRRHLLATGLALALFPTTLAAGIQAYTPGLAEQAMREGKRIVLIFGADWCSTCRRQERIINDLRASSPRYDAELTIIRVDWDAYGTGELSRALAIPRRSTLIALNGDRELSRIIAGTREAEIRQLFDRALAG</sequence>
<evidence type="ECO:0000256" key="1">
    <source>
        <dbReference type="SAM" id="SignalP"/>
    </source>
</evidence>
<dbReference type="Gene3D" id="3.40.30.10">
    <property type="entry name" value="Glutaredoxin"/>
    <property type="match status" value="1"/>
</dbReference>
<organism evidence="2 3">
    <name type="scientific">Roseinatronobacter monicus</name>
    <dbReference type="NCBI Taxonomy" id="393481"/>
    <lineage>
        <taxon>Bacteria</taxon>
        <taxon>Pseudomonadati</taxon>
        <taxon>Pseudomonadota</taxon>
        <taxon>Alphaproteobacteria</taxon>
        <taxon>Rhodobacterales</taxon>
        <taxon>Paracoccaceae</taxon>
        <taxon>Roseinatronobacter</taxon>
    </lineage>
</organism>
<dbReference type="RefSeq" id="WP_142085955.1">
    <property type="nucleotide sequence ID" value="NZ_VFPT01000006.1"/>
</dbReference>
<feature type="signal peptide" evidence="1">
    <location>
        <begin position="1"/>
        <end position="22"/>
    </location>
</feature>
<keyword evidence="3" id="KW-1185">Reference proteome</keyword>
<gene>
    <name evidence="2" type="ORF">BD293_4591</name>
</gene>
<evidence type="ECO:0000313" key="3">
    <source>
        <dbReference type="Proteomes" id="UP000320582"/>
    </source>
</evidence>
<protein>
    <submittedName>
        <fullName evidence="2">Thioredoxin</fullName>
    </submittedName>
</protein>
<dbReference type="EMBL" id="VFPT01000006">
    <property type="protein sequence ID" value="TQM89569.1"/>
    <property type="molecule type" value="Genomic_DNA"/>
</dbReference>
<dbReference type="AlphaFoldDB" id="A0A543K3E5"/>
<keyword evidence="1" id="KW-0732">Signal</keyword>
<dbReference type="Proteomes" id="UP000320582">
    <property type="component" value="Unassembled WGS sequence"/>
</dbReference>
<dbReference type="InterPro" id="IPR036249">
    <property type="entry name" value="Thioredoxin-like_sf"/>
</dbReference>
<evidence type="ECO:0000313" key="2">
    <source>
        <dbReference type="EMBL" id="TQM89569.1"/>
    </source>
</evidence>
<dbReference type="OrthoDB" id="7950124at2"/>
<proteinExistence type="predicted"/>
<feature type="chain" id="PRO_5022214675" evidence="1">
    <location>
        <begin position="23"/>
        <end position="134"/>
    </location>
</feature>
<reference evidence="2 3" key="1">
    <citation type="submission" date="2019-06" db="EMBL/GenBank/DDBJ databases">
        <title>Genomic Encyclopedia of Archaeal and Bacterial Type Strains, Phase II (KMG-II): from individual species to whole genera.</title>
        <authorList>
            <person name="Goeker M."/>
        </authorList>
    </citation>
    <scope>NUCLEOTIDE SEQUENCE [LARGE SCALE GENOMIC DNA]</scope>
    <source>
        <strain evidence="2 3">DSM 18423</strain>
    </source>
</reference>
<name>A0A543K3E5_9RHOB</name>
<dbReference type="SUPFAM" id="SSF52833">
    <property type="entry name" value="Thioredoxin-like"/>
    <property type="match status" value="1"/>
</dbReference>
<accession>A0A543K3E5</accession>